<dbReference type="PANTHER" id="PTHR34708">
    <property type="entry name" value="OS07G0440000 PROTEIN"/>
    <property type="match status" value="1"/>
</dbReference>
<evidence type="ECO:0000259" key="1">
    <source>
        <dbReference type="Pfam" id="PF03478"/>
    </source>
</evidence>
<evidence type="ECO:0000313" key="2">
    <source>
        <dbReference type="EnsemblPlants" id="EMT24603"/>
    </source>
</evidence>
<dbReference type="AlphaFoldDB" id="M8BS13"/>
<dbReference type="InterPro" id="IPR005174">
    <property type="entry name" value="KIB1-4_b-propeller"/>
</dbReference>
<dbReference type="EnsemblPlants" id="EMT24603">
    <property type="protein sequence ID" value="EMT24603"/>
    <property type="gene ID" value="F775_00699"/>
</dbReference>
<proteinExistence type="predicted"/>
<organism evidence="2">
    <name type="scientific">Aegilops tauschii</name>
    <name type="common">Tausch's goatgrass</name>
    <name type="synonym">Aegilops squarrosa</name>
    <dbReference type="NCBI Taxonomy" id="37682"/>
    <lineage>
        <taxon>Eukaryota</taxon>
        <taxon>Viridiplantae</taxon>
        <taxon>Streptophyta</taxon>
        <taxon>Embryophyta</taxon>
        <taxon>Tracheophyta</taxon>
        <taxon>Spermatophyta</taxon>
        <taxon>Magnoliopsida</taxon>
        <taxon>Liliopsida</taxon>
        <taxon>Poales</taxon>
        <taxon>Poaceae</taxon>
        <taxon>BOP clade</taxon>
        <taxon>Pooideae</taxon>
        <taxon>Triticodae</taxon>
        <taxon>Triticeae</taxon>
        <taxon>Triticinae</taxon>
        <taxon>Aegilops</taxon>
    </lineage>
</organism>
<reference evidence="2" key="1">
    <citation type="submission" date="2015-06" db="UniProtKB">
        <authorList>
            <consortium name="EnsemblPlants"/>
        </authorList>
    </citation>
    <scope>IDENTIFICATION</scope>
</reference>
<protein>
    <recommendedName>
        <fullName evidence="1">KIB1-4 beta-propeller domain-containing protein</fullName>
    </recommendedName>
</protein>
<sequence length="265" mass="30322">MLLGREHTIHKVAFSVRPPRARGSSYGHSAVALHRAPRQRQGLALTFTRAGWDRWEWQQPGFFPAGEDEHFDVAYCQRSGVYYVVTPDWVWVLDMSAPVPTLEPLVRMSCGVSLRKVTVGERRHIVILSDDDDGGGALSQMYMVIIQEMQQRRVIVQRYTAGEPWSVVTDLGGRALLIANRAQSVSVLPTASSLPWLKRDCVYWMTTDEYGYDSWEPEQGVVPVWRFHVPTNTTDRFLRSNQEQAGADYRMLDWHNSLWLMPSLT</sequence>
<dbReference type="Pfam" id="PF03478">
    <property type="entry name" value="Beta-prop_KIB1-4"/>
    <property type="match status" value="1"/>
</dbReference>
<dbReference type="PANTHER" id="PTHR34708:SF2">
    <property type="entry name" value="OS07G0440000 PROTEIN"/>
    <property type="match status" value="1"/>
</dbReference>
<accession>M8BS13</accession>
<feature type="domain" description="KIB1-4 beta-propeller" evidence="1">
    <location>
        <begin position="5"/>
        <end position="211"/>
    </location>
</feature>
<name>M8BS13_AEGTA</name>